<dbReference type="PANTHER" id="PTHR42930">
    <property type="entry name" value="PHOSPHATE-SPECIFIC TRANSPORT SYSTEM ACCESSORY PROTEIN PHOU"/>
    <property type="match status" value="1"/>
</dbReference>
<dbReference type="Proteomes" id="UP000648187">
    <property type="component" value="Unassembled WGS sequence"/>
</dbReference>
<dbReference type="Gene3D" id="1.20.58.220">
    <property type="entry name" value="Phosphate transport system protein phou homolog 2, domain 2"/>
    <property type="match status" value="1"/>
</dbReference>
<comment type="subunit">
    <text evidence="3">Homodimer.</text>
</comment>
<dbReference type="InterPro" id="IPR028366">
    <property type="entry name" value="PhoU"/>
</dbReference>
<evidence type="ECO:0000256" key="6">
    <source>
        <dbReference type="ARBA" id="ARBA00022592"/>
    </source>
</evidence>
<name>A0A835KXF8_SPOEX</name>
<reference evidence="9" key="1">
    <citation type="submission" date="2020-08" db="EMBL/GenBank/DDBJ databases">
        <title>Spodoptera exigua strain:BAW_Kor-Di-RS1 Genome sequencing and assembly.</title>
        <authorList>
            <person name="Kim J."/>
            <person name="Nam H.Y."/>
            <person name="Kwon M."/>
            <person name="Choi J.H."/>
            <person name="Cho S.R."/>
            <person name="Kim G.-H."/>
        </authorList>
    </citation>
    <scope>NUCLEOTIDE SEQUENCE</scope>
    <source>
        <strain evidence="9">BAW_Kor-Di-RS1</strain>
        <tissue evidence="9">Whole-body</tissue>
    </source>
</reference>
<dbReference type="InterPro" id="IPR026022">
    <property type="entry name" value="PhoU_dom"/>
</dbReference>
<proteinExistence type="inferred from homology"/>
<comment type="subcellular location">
    <subcellularLocation>
        <location evidence="1">Cytoplasm</location>
    </subcellularLocation>
</comment>
<evidence type="ECO:0000256" key="4">
    <source>
        <dbReference type="ARBA" id="ARBA00022448"/>
    </source>
</evidence>
<keyword evidence="10" id="KW-1185">Reference proteome</keyword>
<protein>
    <recommendedName>
        <fullName evidence="11">Phosphate-specific transport system accessory protein PhoU</fullName>
    </recommendedName>
</protein>
<comment type="caution">
    <text evidence="9">The sequence shown here is derived from an EMBL/GenBank/DDBJ whole genome shotgun (WGS) entry which is preliminary data.</text>
</comment>
<dbReference type="SUPFAM" id="SSF109755">
    <property type="entry name" value="PhoU-like"/>
    <property type="match status" value="1"/>
</dbReference>
<dbReference type="SUPFAM" id="SSF100950">
    <property type="entry name" value="NagB/RpiA/CoA transferase-like"/>
    <property type="match status" value="1"/>
</dbReference>
<dbReference type="GO" id="GO:0030643">
    <property type="term" value="P:intracellular phosphate ion homeostasis"/>
    <property type="evidence" value="ECO:0007669"/>
    <property type="project" value="InterPro"/>
</dbReference>
<dbReference type="GO" id="GO:0005737">
    <property type="term" value="C:cytoplasm"/>
    <property type="evidence" value="ECO:0007669"/>
    <property type="project" value="UniProtKB-SubCell"/>
</dbReference>
<organism evidence="9 10">
    <name type="scientific">Spodoptera exigua</name>
    <name type="common">Beet armyworm</name>
    <name type="synonym">Noctua fulgens</name>
    <dbReference type="NCBI Taxonomy" id="7107"/>
    <lineage>
        <taxon>Eukaryota</taxon>
        <taxon>Metazoa</taxon>
        <taxon>Ecdysozoa</taxon>
        <taxon>Arthropoda</taxon>
        <taxon>Hexapoda</taxon>
        <taxon>Insecta</taxon>
        <taxon>Pterygota</taxon>
        <taxon>Neoptera</taxon>
        <taxon>Endopterygota</taxon>
        <taxon>Lepidoptera</taxon>
        <taxon>Glossata</taxon>
        <taxon>Ditrysia</taxon>
        <taxon>Noctuoidea</taxon>
        <taxon>Noctuidae</taxon>
        <taxon>Amphipyrinae</taxon>
        <taxon>Spodoptera</taxon>
    </lineage>
</organism>
<dbReference type="EMBL" id="JACKWZ010000880">
    <property type="protein sequence ID" value="KAF9404797.1"/>
    <property type="molecule type" value="Genomic_DNA"/>
</dbReference>
<dbReference type="GO" id="GO:0045936">
    <property type="term" value="P:negative regulation of phosphate metabolic process"/>
    <property type="evidence" value="ECO:0007669"/>
    <property type="project" value="InterPro"/>
</dbReference>
<dbReference type="NCBIfam" id="TIGR02135">
    <property type="entry name" value="phoU_full"/>
    <property type="match status" value="1"/>
</dbReference>
<evidence type="ECO:0000256" key="2">
    <source>
        <dbReference type="ARBA" id="ARBA00008107"/>
    </source>
</evidence>
<dbReference type="InterPro" id="IPR037171">
    <property type="entry name" value="NagB/RpiA_transferase-like"/>
</dbReference>
<keyword evidence="5" id="KW-0963">Cytoplasm</keyword>
<evidence type="ECO:0000256" key="1">
    <source>
        <dbReference type="ARBA" id="ARBA00004496"/>
    </source>
</evidence>
<dbReference type="InterPro" id="IPR007324">
    <property type="entry name" value="Sugar-bd_dom_put"/>
</dbReference>
<dbReference type="Pfam" id="PF01895">
    <property type="entry name" value="PhoU"/>
    <property type="match status" value="2"/>
</dbReference>
<dbReference type="Pfam" id="PF04198">
    <property type="entry name" value="Sugar-bind"/>
    <property type="match status" value="1"/>
</dbReference>
<dbReference type="PANTHER" id="PTHR42930:SF3">
    <property type="entry name" value="PHOSPHATE-SPECIFIC TRANSPORT SYSTEM ACCESSORY PROTEIN PHOU"/>
    <property type="match status" value="1"/>
</dbReference>
<feature type="domain" description="PhoU" evidence="7">
    <location>
        <begin position="1"/>
        <end position="85"/>
    </location>
</feature>
<keyword evidence="4" id="KW-0813">Transport</keyword>
<feature type="domain" description="Sugar-binding" evidence="8">
    <location>
        <begin position="192"/>
        <end position="264"/>
    </location>
</feature>
<dbReference type="Gene3D" id="3.40.50.1360">
    <property type="match status" value="1"/>
</dbReference>
<evidence type="ECO:0000313" key="9">
    <source>
        <dbReference type="EMBL" id="KAF9404797.1"/>
    </source>
</evidence>
<dbReference type="InterPro" id="IPR038078">
    <property type="entry name" value="PhoU-like_sf"/>
</dbReference>
<sequence>MGMMVSNAVHKSVRAYINHDKKIAQEVIDYDVDINDMEVKLEKKSFEMIALQQPVTTDLRMIITVMKASSDLERMADHAVSIAKSTIRLKGETRIPEIEKEISDMSDYVKKMVDNVLIAYVKTDQKDARLIAKMDARVNEYFESIYSHSIKAMQANPETVISGTDYLHVATYLERIGDYVTNICEWIVYLATALFDLEQQLKEKYGLLEVHVVFSPETNSQVITEYLASYAAGYLEETIKNGDILGVSWGTTVYEIARKLNSQERAERRNCLKRRD</sequence>
<feature type="domain" description="PhoU" evidence="7">
    <location>
        <begin position="102"/>
        <end position="187"/>
    </location>
</feature>
<evidence type="ECO:0000256" key="5">
    <source>
        <dbReference type="ARBA" id="ARBA00022490"/>
    </source>
</evidence>
<dbReference type="GO" id="GO:0006817">
    <property type="term" value="P:phosphate ion transport"/>
    <property type="evidence" value="ECO:0007669"/>
    <property type="project" value="UniProtKB-KW"/>
</dbReference>
<evidence type="ECO:0000259" key="8">
    <source>
        <dbReference type="Pfam" id="PF04198"/>
    </source>
</evidence>
<evidence type="ECO:0000313" key="10">
    <source>
        <dbReference type="Proteomes" id="UP000648187"/>
    </source>
</evidence>
<keyword evidence="6" id="KW-0592">Phosphate transport</keyword>
<evidence type="ECO:0008006" key="11">
    <source>
        <dbReference type="Google" id="ProtNLM"/>
    </source>
</evidence>
<evidence type="ECO:0000256" key="3">
    <source>
        <dbReference type="ARBA" id="ARBA00011738"/>
    </source>
</evidence>
<dbReference type="FunFam" id="1.20.58.220:FF:000004">
    <property type="entry name" value="Phosphate-specific transport system accessory protein PhoU"/>
    <property type="match status" value="1"/>
</dbReference>
<dbReference type="AlphaFoldDB" id="A0A835KXF8"/>
<gene>
    <name evidence="9" type="ORF">HW555_014171</name>
</gene>
<dbReference type="GO" id="GO:0030246">
    <property type="term" value="F:carbohydrate binding"/>
    <property type="evidence" value="ECO:0007669"/>
    <property type="project" value="InterPro"/>
</dbReference>
<accession>A0A835KXF8</accession>
<comment type="similarity">
    <text evidence="2">Belongs to the PhoU family.</text>
</comment>
<evidence type="ECO:0000259" key="7">
    <source>
        <dbReference type="Pfam" id="PF01895"/>
    </source>
</evidence>